<dbReference type="EMBL" id="MU069501">
    <property type="protein sequence ID" value="KAF5840850.1"/>
    <property type="molecule type" value="Genomic_DNA"/>
</dbReference>
<accession>A0ABQ7H217</accession>
<keyword evidence="3" id="KW-1185">Reference proteome</keyword>
<sequence length="68" mass="7174">MSEGIERPLHGGAENATQSEGSPLPLEAILGSQLPEPTVSCQNQQSAARITVIGISRSWWPMETPGSS</sequence>
<reference evidence="2" key="1">
    <citation type="submission" date="2017-08" db="EMBL/GenBank/DDBJ databases">
        <authorList>
            <person name="Polle J.E."/>
            <person name="Barry K."/>
            <person name="Cushman J."/>
            <person name="Schmutz J."/>
            <person name="Tran D."/>
            <person name="Hathwaick L.T."/>
            <person name="Yim W.C."/>
            <person name="Jenkins J."/>
            <person name="Mckie-Krisberg Z.M."/>
            <person name="Prochnik S."/>
            <person name="Lindquist E."/>
            <person name="Dockter R.B."/>
            <person name="Adam C."/>
            <person name="Molina H."/>
            <person name="Bunkerborg J."/>
            <person name="Jin E."/>
            <person name="Buchheim M."/>
            <person name="Magnuson J."/>
        </authorList>
    </citation>
    <scope>NUCLEOTIDE SEQUENCE</scope>
    <source>
        <strain evidence="2">CCAP 19/18</strain>
    </source>
</reference>
<dbReference type="Proteomes" id="UP000815325">
    <property type="component" value="Unassembled WGS sequence"/>
</dbReference>
<name>A0ABQ7H217_DUNSA</name>
<organism evidence="2 3">
    <name type="scientific">Dunaliella salina</name>
    <name type="common">Green alga</name>
    <name type="synonym">Protococcus salinus</name>
    <dbReference type="NCBI Taxonomy" id="3046"/>
    <lineage>
        <taxon>Eukaryota</taxon>
        <taxon>Viridiplantae</taxon>
        <taxon>Chlorophyta</taxon>
        <taxon>core chlorophytes</taxon>
        <taxon>Chlorophyceae</taxon>
        <taxon>CS clade</taxon>
        <taxon>Chlamydomonadales</taxon>
        <taxon>Dunaliellaceae</taxon>
        <taxon>Dunaliella</taxon>
    </lineage>
</organism>
<protein>
    <recommendedName>
        <fullName evidence="4">Encoded protein</fullName>
    </recommendedName>
</protein>
<gene>
    <name evidence="2" type="ORF">DUNSADRAFT_15218</name>
</gene>
<evidence type="ECO:0000256" key="1">
    <source>
        <dbReference type="SAM" id="MobiDB-lite"/>
    </source>
</evidence>
<proteinExistence type="predicted"/>
<evidence type="ECO:0008006" key="4">
    <source>
        <dbReference type="Google" id="ProtNLM"/>
    </source>
</evidence>
<comment type="caution">
    <text evidence="2">The sequence shown here is derived from an EMBL/GenBank/DDBJ whole genome shotgun (WGS) entry which is preliminary data.</text>
</comment>
<feature type="region of interest" description="Disordered" evidence="1">
    <location>
        <begin position="1"/>
        <end position="37"/>
    </location>
</feature>
<evidence type="ECO:0000313" key="2">
    <source>
        <dbReference type="EMBL" id="KAF5840850.1"/>
    </source>
</evidence>
<evidence type="ECO:0000313" key="3">
    <source>
        <dbReference type="Proteomes" id="UP000815325"/>
    </source>
</evidence>